<dbReference type="EMBL" id="CP011925">
    <property type="protein sequence ID" value="ATD10027.1"/>
    <property type="molecule type" value="Genomic_DNA"/>
</dbReference>
<name>A0ABM6NLZ0_PSEO7</name>
<gene>
    <name evidence="1" type="ORF">PPIS_b0982</name>
</gene>
<reference evidence="1 2" key="1">
    <citation type="submission" date="2015-06" db="EMBL/GenBank/DDBJ databases">
        <authorList>
            <person name="Xie B.-B."/>
            <person name="Rong J.-C."/>
            <person name="Qin Q.-L."/>
            <person name="Zhang Y.-Z."/>
        </authorList>
    </citation>
    <scope>NUCLEOTIDE SEQUENCE [LARGE SCALE GENOMIC DNA]</scope>
    <source>
        <strain evidence="1 2">JCM 20779</strain>
    </source>
</reference>
<protein>
    <recommendedName>
        <fullName evidence="3">Transposase</fullName>
    </recommendedName>
</protein>
<proteinExistence type="predicted"/>
<sequence length="61" mass="7096">MMKENNNEVGLFTCISLVRFLLLLRLFDLEKCLASILTFTYHNVRGGYTKWSKRGCLYGSM</sequence>
<evidence type="ECO:0000313" key="2">
    <source>
        <dbReference type="Proteomes" id="UP000016521"/>
    </source>
</evidence>
<organism evidence="1 2">
    <name type="scientific">Pseudoalteromonas piscicida</name>
    <dbReference type="NCBI Taxonomy" id="43662"/>
    <lineage>
        <taxon>Bacteria</taxon>
        <taxon>Pseudomonadati</taxon>
        <taxon>Pseudomonadota</taxon>
        <taxon>Gammaproteobacteria</taxon>
        <taxon>Alteromonadales</taxon>
        <taxon>Pseudoalteromonadaceae</taxon>
        <taxon>Pseudoalteromonas</taxon>
    </lineage>
</organism>
<evidence type="ECO:0000313" key="1">
    <source>
        <dbReference type="EMBL" id="ATD10027.1"/>
    </source>
</evidence>
<keyword evidence="2" id="KW-1185">Reference proteome</keyword>
<evidence type="ECO:0008006" key="3">
    <source>
        <dbReference type="Google" id="ProtNLM"/>
    </source>
</evidence>
<dbReference type="Proteomes" id="UP000016521">
    <property type="component" value="Chromosome II"/>
</dbReference>
<accession>A0ABM6NLZ0</accession>